<keyword evidence="2" id="KW-0732">Signal</keyword>
<evidence type="ECO:0000256" key="2">
    <source>
        <dbReference type="SAM" id="SignalP"/>
    </source>
</evidence>
<dbReference type="AlphaFoldDB" id="A0A1I3T1E3"/>
<feature type="chain" id="PRO_5011722083" evidence="2">
    <location>
        <begin position="26"/>
        <end position="418"/>
    </location>
</feature>
<accession>A0A1I3T1E3</accession>
<dbReference type="EMBL" id="FOQD01000027">
    <property type="protein sequence ID" value="SFJ64928.1"/>
    <property type="molecule type" value="Genomic_DNA"/>
</dbReference>
<dbReference type="STRING" id="1576369.SAMN05421753_12713"/>
<feature type="region of interest" description="Disordered" evidence="1">
    <location>
        <begin position="349"/>
        <end position="418"/>
    </location>
</feature>
<dbReference type="RefSeq" id="WP_092057008.1">
    <property type="nucleotide sequence ID" value="NZ_FOQD01000027.1"/>
</dbReference>
<feature type="signal peptide" evidence="2">
    <location>
        <begin position="1"/>
        <end position="25"/>
    </location>
</feature>
<organism evidence="3 4">
    <name type="scientific">Planctomicrobium piriforme</name>
    <dbReference type="NCBI Taxonomy" id="1576369"/>
    <lineage>
        <taxon>Bacteria</taxon>
        <taxon>Pseudomonadati</taxon>
        <taxon>Planctomycetota</taxon>
        <taxon>Planctomycetia</taxon>
        <taxon>Planctomycetales</taxon>
        <taxon>Planctomycetaceae</taxon>
        <taxon>Planctomicrobium</taxon>
    </lineage>
</organism>
<feature type="compositionally biased region" description="Basic and acidic residues" evidence="1">
    <location>
        <begin position="354"/>
        <end position="365"/>
    </location>
</feature>
<gene>
    <name evidence="3" type="ORF">SAMN05421753_12713</name>
</gene>
<evidence type="ECO:0000313" key="4">
    <source>
        <dbReference type="Proteomes" id="UP000199518"/>
    </source>
</evidence>
<keyword evidence="4" id="KW-1185">Reference proteome</keyword>
<feature type="compositionally biased region" description="Pro residues" evidence="1">
    <location>
        <begin position="404"/>
        <end position="418"/>
    </location>
</feature>
<feature type="region of interest" description="Disordered" evidence="1">
    <location>
        <begin position="236"/>
        <end position="262"/>
    </location>
</feature>
<dbReference type="Proteomes" id="UP000199518">
    <property type="component" value="Unassembled WGS sequence"/>
</dbReference>
<dbReference type="OrthoDB" id="253103at2"/>
<reference evidence="4" key="1">
    <citation type="submission" date="2016-10" db="EMBL/GenBank/DDBJ databases">
        <authorList>
            <person name="Varghese N."/>
            <person name="Submissions S."/>
        </authorList>
    </citation>
    <scope>NUCLEOTIDE SEQUENCE [LARGE SCALE GENOMIC DNA]</scope>
    <source>
        <strain evidence="4">DSM 26348</strain>
    </source>
</reference>
<protein>
    <submittedName>
        <fullName evidence="3">Uncharacterized protein</fullName>
    </submittedName>
</protein>
<name>A0A1I3T1E3_9PLAN</name>
<evidence type="ECO:0000313" key="3">
    <source>
        <dbReference type="EMBL" id="SFJ64928.1"/>
    </source>
</evidence>
<feature type="compositionally biased region" description="Gly residues" evidence="1">
    <location>
        <begin position="368"/>
        <end position="377"/>
    </location>
</feature>
<proteinExistence type="predicted"/>
<sequence length="418" mass="46625">MSPKATRLWLIGSLLLALAAAPFLARGDQLSRQTRDNSAAAIAKMSETQHERLLRNYADYQKMDAASREKVAKLHWEIEKDRRTSSNELATVLADYHAWLRTLDAYQRDQIIKTTEPKARLALMRDTVRKQREEAARRTMSMPGPGGGRGFDFPPGFDDKTLPVVMKAIETQAANRLTPAQMQELQSLQGLKRDLRLLQLLKEFGTGVNPQPLLENPPPEFTAVAQNIDQYISDPHFQDYIKNGPPGPPPPQGMDQRRSTSPEGLRLGQTLMHSLVSELFRQWRQAEAHVDKPKLEQFLATLNEDEQNDLLSREASDFQTDLRDQYLESTGRADLPTLQNLGEVFVGSKWPFGGRDRFGGEDRRGGRGPRGPGGPGDRGPMDDRFGPMRGGGPPRDRMDGNGPMGPPPASPPQNPPVK</sequence>
<evidence type="ECO:0000256" key="1">
    <source>
        <dbReference type="SAM" id="MobiDB-lite"/>
    </source>
</evidence>